<name>A0ABN3YY58_FIBSS</name>
<accession>A0ABN3YY58</accession>
<dbReference type="Proteomes" id="UP000001497">
    <property type="component" value="Chromosome"/>
</dbReference>
<evidence type="ECO:0000313" key="2">
    <source>
        <dbReference type="Proteomes" id="UP000001497"/>
    </source>
</evidence>
<sequence length="55" mass="6086">MKRLICCIVSIALSLILAKPMESIERYNIILVHGAADSLSGMYCEAPDLKAPFEF</sequence>
<dbReference type="EMBL" id="CP001792">
    <property type="protein sequence ID" value="ACX75176.1"/>
    <property type="molecule type" value="Genomic_DNA"/>
</dbReference>
<dbReference type="RefSeq" id="WP_015732051.1">
    <property type="nucleotide sequence ID" value="NC_013410.1"/>
</dbReference>
<reference evidence="1" key="1">
    <citation type="submission" date="2009-10" db="EMBL/GenBank/DDBJ databases">
        <title>Complete sequence of Fibrobacter succinogenes subsp. succinogenes S85.</title>
        <authorList>
            <consortium name="US DOE Joint Genome Institute"/>
            <person name="Lucas S."/>
            <person name="Copeland A."/>
            <person name="Lapidus A."/>
            <person name="Glavina del Rio T."/>
            <person name="Tice H."/>
            <person name="Bruce D."/>
            <person name="Goodwin L."/>
            <person name="Pitluck S."/>
            <person name="Chertkov O."/>
            <person name="Detter J.C."/>
            <person name="Han C."/>
            <person name="Tapia R."/>
            <person name="Larimer F."/>
            <person name="Land M."/>
            <person name="Hauser L."/>
            <person name="Kyrpides N."/>
            <person name="Mikhailova N."/>
            <person name="Weimer P.J."/>
            <person name="Stevenson D.M."/>
            <person name="Boyum J."/>
            <person name="Brumm P.I."/>
            <person name="Mead D."/>
        </authorList>
    </citation>
    <scope>NUCLEOTIDE SEQUENCE [LARGE SCALE GENOMIC DNA]</scope>
    <source>
        <strain evidence="1">S85</strain>
    </source>
</reference>
<organism evidence="1 2">
    <name type="scientific">Fibrobacter succinogenes (strain ATCC 19169 / S85)</name>
    <dbReference type="NCBI Taxonomy" id="59374"/>
    <lineage>
        <taxon>Bacteria</taxon>
        <taxon>Pseudomonadati</taxon>
        <taxon>Fibrobacterota</taxon>
        <taxon>Fibrobacteria</taxon>
        <taxon>Fibrobacterales</taxon>
        <taxon>Fibrobacteraceae</taxon>
        <taxon>Fibrobacter</taxon>
    </lineage>
</organism>
<keyword evidence="2" id="KW-1185">Reference proteome</keyword>
<gene>
    <name evidence="1" type="ordered locus">Fisuc_1581</name>
</gene>
<proteinExistence type="predicted"/>
<evidence type="ECO:0000313" key="1">
    <source>
        <dbReference type="EMBL" id="ACX75176.1"/>
    </source>
</evidence>
<protein>
    <submittedName>
        <fullName evidence="1">Uncharacterized protein</fullName>
    </submittedName>
</protein>